<feature type="transmembrane region" description="Helical" evidence="7">
    <location>
        <begin position="186"/>
        <end position="211"/>
    </location>
</feature>
<accession>A0A6J4NTV1</accession>
<evidence type="ECO:0000256" key="3">
    <source>
        <dbReference type="ARBA" id="ARBA00022475"/>
    </source>
</evidence>
<keyword evidence="5 7" id="KW-1133">Transmembrane helix</keyword>
<evidence type="ECO:0000313" key="9">
    <source>
        <dbReference type="EMBL" id="CAA9393496.1"/>
    </source>
</evidence>
<keyword evidence="2 7" id="KW-0813">Transport</keyword>
<feature type="transmembrane region" description="Helical" evidence="7">
    <location>
        <begin position="78"/>
        <end position="100"/>
    </location>
</feature>
<dbReference type="Gene3D" id="1.10.3720.10">
    <property type="entry name" value="MetI-like"/>
    <property type="match status" value="1"/>
</dbReference>
<dbReference type="InterPro" id="IPR035906">
    <property type="entry name" value="MetI-like_sf"/>
</dbReference>
<evidence type="ECO:0000259" key="8">
    <source>
        <dbReference type="PROSITE" id="PS50928"/>
    </source>
</evidence>
<name>A0A6J4NTV1_9CHLR</name>
<evidence type="ECO:0000256" key="1">
    <source>
        <dbReference type="ARBA" id="ARBA00004651"/>
    </source>
</evidence>
<dbReference type="GO" id="GO:0055085">
    <property type="term" value="P:transmembrane transport"/>
    <property type="evidence" value="ECO:0007669"/>
    <property type="project" value="InterPro"/>
</dbReference>
<feature type="transmembrane region" description="Helical" evidence="7">
    <location>
        <begin position="244"/>
        <end position="265"/>
    </location>
</feature>
<comment type="subcellular location">
    <subcellularLocation>
        <location evidence="1 7">Cell membrane</location>
        <topology evidence="1 7">Multi-pass membrane protein</topology>
    </subcellularLocation>
</comment>
<protein>
    <submittedName>
        <fullName evidence="9">N-acetyl-D-glucosamine ABC transporter, permease protein 2</fullName>
    </submittedName>
</protein>
<dbReference type="PANTHER" id="PTHR32243:SF24">
    <property type="entry name" value="DIACETYLCHITOBIOSE UPTAKE SYSTEM PERMEASE PROTEIN NGCG"/>
    <property type="match status" value="1"/>
</dbReference>
<reference evidence="9" key="1">
    <citation type="submission" date="2020-02" db="EMBL/GenBank/DDBJ databases">
        <authorList>
            <person name="Meier V. D."/>
        </authorList>
    </citation>
    <scope>NUCLEOTIDE SEQUENCE</scope>
    <source>
        <strain evidence="9">AVDCRST_MAG93</strain>
    </source>
</reference>
<evidence type="ECO:0000256" key="7">
    <source>
        <dbReference type="RuleBase" id="RU363032"/>
    </source>
</evidence>
<feature type="transmembrane region" description="Helical" evidence="7">
    <location>
        <begin position="112"/>
        <end position="133"/>
    </location>
</feature>
<evidence type="ECO:0000256" key="6">
    <source>
        <dbReference type="ARBA" id="ARBA00023136"/>
    </source>
</evidence>
<dbReference type="PROSITE" id="PS50928">
    <property type="entry name" value="ABC_TM1"/>
    <property type="match status" value="1"/>
</dbReference>
<keyword evidence="4 7" id="KW-0812">Transmembrane</keyword>
<evidence type="ECO:0000256" key="2">
    <source>
        <dbReference type="ARBA" id="ARBA00022448"/>
    </source>
</evidence>
<dbReference type="InterPro" id="IPR050901">
    <property type="entry name" value="BP-dep_ABC_trans_perm"/>
</dbReference>
<feature type="domain" description="ABC transmembrane type-1" evidence="8">
    <location>
        <begin position="74"/>
        <end position="265"/>
    </location>
</feature>
<dbReference type="PANTHER" id="PTHR32243">
    <property type="entry name" value="MALTOSE TRANSPORT SYSTEM PERMEASE-RELATED"/>
    <property type="match status" value="1"/>
</dbReference>
<dbReference type="SUPFAM" id="SSF161098">
    <property type="entry name" value="MetI-like"/>
    <property type="match status" value="1"/>
</dbReference>
<evidence type="ECO:0000256" key="5">
    <source>
        <dbReference type="ARBA" id="ARBA00022989"/>
    </source>
</evidence>
<dbReference type="EMBL" id="CADCTR010003307">
    <property type="protein sequence ID" value="CAA9393496.1"/>
    <property type="molecule type" value="Genomic_DNA"/>
</dbReference>
<dbReference type="AlphaFoldDB" id="A0A6J4NTV1"/>
<feature type="transmembrane region" description="Helical" evidence="7">
    <location>
        <begin position="12"/>
        <end position="36"/>
    </location>
</feature>
<comment type="similarity">
    <text evidence="7">Belongs to the binding-protein-dependent transport system permease family.</text>
</comment>
<keyword evidence="6 7" id="KW-0472">Membrane</keyword>
<dbReference type="Pfam" id="PF00528">
    <property type="entry name" value="BPD_transp_1"/>
    <property type="match status" value="1"/>
</dbReference>
<dbReference type="GO" id="GO:0005886">
    <property type="term" value="C:plasma membrane"/>
    <property type="evidence" value="ECO:0007669"/>
    <property type="project" value="UniProtKB-SubCell"/>
</dbReference>
<evidence type="ECO:0000256" key="4">
    <source>
        <dbReference type="ARBA" id="ARBA00022692"/>
    </source>
</evidence>
<sequence length="280" mass="30884">MIATRRRKRSNGLTLNYVILTLLLVFALGPIIVLVFNSLKTNAQIGLNPLGPPTTFQFDNFARAWQLGGFGLTMRNSALLVLGTVTGVLVLGGLAAYSLARLNLRGSNALMLYLLVASTIPVWLYLVPLFFLWRNLGLINTRIGLILLYIPLNAPFAIFLLRSYMVQLPVDFEDAARVDGANELQVFTRVVLPLSWPGFLTVGLVVALGVWSEFPLALTFVNDPNLFPVATSYFKFTSRFSRDWSLTSASAVMMLAPVLIIFLALQRRFIEGLSQGGLKG</sequence>
<proteinExistence type="inferred from homology"/>
<organism evidence="9">
    <name type="scientific">uncultured Chloroflexia bacterium</name>
    <dbReference type="NCBI Taxonomy" id="1672391"/>
    <lineage>
        <taxon>Bacteria</taxon>
        <taxon>Bacillati</taxon>
        <taxon>Chloroflexota</taxon>
        <taxon>Chloroflexia</taxon>
        <taxon>environmental samples</taxon>
    </lineage>
</organism>
<keyword evidence="3" id="KW-1003">Cell membrane</keyword>
<dbReference type="CDD" id="cd06261">
    <property type="entry name" value="TM_PBP2"/>
    <property type="match status" value="1"/>
</dbReference>
<gene>
    <name evidence="9" type="ORF">AVDCRST_MAG93-9850</name>
</gene>
<feature type="transmembrane region" description="Helical" evidence="7">
    <location>
        <begin position="145"/>
        <end position="165"/>
    </location>
</feature>
<dbReference type="InterPro" id="IPR000515">
    <property type="entry name" value="MetI-like"/>
</dbReference>